<feature type="region of interest" description="Disordered" evidence="1">
    <location>
        <begin position="60"/>
        <end position="80"/>
    </location>
</feature>
<accession>A0A1A9V336</accession>
<feature type="compositionally biased region" description="Low complexity" evidence="1">
    <location>
        <begin position="60"/>
        <end position="70"/>
    </location>
</feature>
<name>A0A1A9V336_GLOAU</name>
<evidence type="ECO:0000256" key="1">
    <source>
        <dbReference type="SAM" id="MobiDB-lite"/>
    </source>
</evidence>
<sequence length="93" mass="10024">MKTFSSTLLINAHGSRRASPATEVFVTAKNLKPNLASNSPVSPVREAPDVLLSPYYNRGSPSSVGSLSPGNESLVYGDTTLVSPQRRLHRRCL</sequence>
<proteinExistence type="predicted"/>
<reference evidence="2" key="1">
    <citation type="submission" date="2020-05" db="UniProtKB">
        <authorList>
            <consortium name="EnsemblMetazoa"/>
        </authorList>
    </citation>
    <scope>IDENTIFICATION</scope>
    <source>
        <strain evidence="2">TTRI</strain>
    </source>
</reference>
<evidence type="ECO:0000313" key="2">
    <source>
        <dbReference type="EnsemblMetazoa" id="GAUT024163-PA"/>
    </source>
</evidence>
<organism evidence="2 3">
    <name type="scientific">Glossina austeni</name>
    <name type="common">Savannah tsetse fly</name>
    <dbReference type="NCBI Taxonomy" id="7395"/>
    <lineage>
        <taxon>Eukaryota</taxon>
        <taxon>Metazoa</taxon>
        <taxon>Ecdysozoa</taxon>
        <taxon>Arthropoda</taxon>
        <taxon>Hexapoda</taxon>
        <taxon>Insecta</taxon>
        <taxon>Pterygota</taxon>
        <taxon>Neoptera</taxon>
        <taxon>Endopterygota</taxon>
        <taxon>Diptera</taxon>
        <taxon>Brachycera</taxon>
        <taxon>Muscomorpha</taxon>
        <taxon>Hippoboscoidea</taxon>
        <taxon>Glossinidae</taxon>
        <taxon>Glossina</taxon>
    </lineage>
</organism>
<protein>
    <submittedName>
        <fullName evidence="2">Uncharacterized protein</fullName>
    </submittedName>
</protein>
<dbReference type="VEuPathDB" id="VectorBase:GAUT024163"/>
<dbReference type="AlphaFoldDB" id="A0A1A9V336"/>
<dbReference type="Proteomes" id="UP000078200">
    <property type="component" value="Unassembled WGS sequence"/>
</dbReference>
<dbReference type="EnsemblMetazoa" id="GAUT024163-RA">
    <property type="protein sequence ID" value="GAUT024163-PA"/>
    <property type="gene ID" value="GAUT024163"/>
</dbReference>
<keyword evidence="3" id="KW-1185">Reference proteome</keyword>
<evidence type="ECO:0000313" key="3">
    <source>
        <dbReference type="Proteomes" id="UP000078200"/>
    </source>
</evidence>